<dbReference type="AlphaFoldDB" id="A0A3D9KNR0"/>
<dbReference type="PANTHER" id="PTHR43649:SF12">
    <property type="entry name" value="DIACETYLCHITOBIOSE BINDING PROTEIN DASA"/>
    <property type="match status" value="1"/>
</dbReference>
<gene>
    <name evidence="2" type="ORF">DFP98_102365</name>
</gene>
<organism evidence="2 3">
    <name type="scientific">Cohnella phaseoli</name>
    <dbReference type="NCBI Taxonomy" id="456490"/>
    <lineage>
        <taxon>Bacteria</taxon>
        <taxon>Bacillati</taxon>
        <taxon>Bacillota</taxon>
        <taxon>Bacilli</taxon>
        <taxon>Bacillales</taxon>
        <taxon>Paenibacillaceae</taxon>
        <taxon>Cohnella</taxon>
    </lineage>
</organism>
<keyword evidence="1" id="KW-0732">Signal</keyword>
<protein>
    <submittedName>
        <fullName evidence="2">ABC-type glycerol-3-phosphate transport system substrate-binding protein</fullName>
    </submittedName>
</protein>
<evidence type="ECO:0000256" key="1">
    <source>
        <dbReference type="SAM" id="SignalP"/>
    </source>
</evidence>
<feature type="chain" id="PRO_5038948246" evidence="1">
    <location>
        <begin position="25"/>
        <end position="575"/>
    </location>
</feature>
<dbReference type="Gene3D" id="3.40.190.10">
    <property type="entry name" value="Periplasmic binding protein-like II"/>
    <property type="match status" value="2"/>
</dbReference>
<dbReference type="InterPro" id="IPR006059">
    <property type="entry name" value="SBP"/>
</dbReference>
<comment type="caution">
    <text evidence="2">The sequence shown here is derived from an EMBL/GenBank/DDBJ whole genome shotgun (WGS) entry which is preliminary data.</text>
</comment>
<evidence type="ECO:0000313" key="2">
    <source>
        <dbReference type="EMBL" id="RED87883.1"/>
    </source>
</evidence>
<dbReference type="PANTHER" id="PTHR43649">
    <property type="entry name" value="ARABINOSE-BINDING PROTEIN-RELATED"/>
    <property type="match status" value="1"/>
</dbReference>
<keyword evidence="3" id="KW-1185">Reference proteome</keyword>
<dbReference type="EMBL" id="QRDZ01000002">
    <property type="protein sequence ID" value="RED87883.1"/>
    <property type="molecule type" value="Genomic_DNA"/>
</dbReference>
<proteinExistence type="predicted"/>
<feature type="signal peptide" evidence="1">
    <location>
        <begin position="1"/>
        <end position="24"/>
    </location>
</feature>
<evidence type="ECO:0000313" key="3">
    <source>
        <dbReference type="Proteomes" id="UP000256977"/>
    </source>
</evidence>
<dbReference type="InterPro" id="IPR050490">
    <property type="entry name" value="Bact_solute-bd_prot1"/>
</dbReference>
<reference evidence="2 3" key="1">
    <citation type="submission" date="2018-07" db="EMBL/GenBank/DDBJ databases">
        <title>Genomic Encyclopedia of Type Strains, Phase III (KMG-III): the genomes of soil and plant-associated and newly described type strains.</title>
        <authorList>
            <person name="Whitman W."/>
        </authorList>
    </citation>
    <scope>NUCLEOTIDE SEQUENCE [LARGE SCALE GENOMIC DNA]</scope>
    <source>
        <strain evidence="2 3">CECT 7287</strain>
    </source>
</reference>
<dbReference type="PROSITE" id="PS51257">
    <property type="entry name" value="PROKAR_LIPOPROTEIN"/>
    <property type="match status" value="1"/>
</dbReference>
<dbReference type="SUPFAM" id="SSF53850">
    <property type="entry name" value="Periplasmic binding protein-like II"/>
    <property type="match status" value="1"/>
</dbReference>
<name>A0A3D9KNR0_9BACL</name>
<dbReference type="RefSeq" id="WP_181917475.1">
    <property type="nucleotide sequence ID" value="NZ_QRDZ01000002.1"/>
</dbReference>
<accession>A0A3D9KNR0</accession>
<sequence length="575" mass="64130">MKKKLRKSVTVLAASALVFTAACSSDNSSNGGQASAPASGAASGSGESQEVVTLKVFISTANVPTNIIDNPQMKEIEKRIGVKLDFSPYTGGGDAKQKLGTLIAANELPDLIYNDDAETNNLLLKNDLILPLDELIKTRGQELDKNIKQGLDYSRAMFSNDTKQIYFVPNIVGDENVYPSGYDLVFQLRGDLLKKSGLSDPKSFDELLQYGIEANKLEPQTEDGQKTYLTGIPFADLNGFDYVDWNQAHYQGKALVKGFSYFDMETNTLKPRFSDPDNEFWQSMAFYNKVFQAGLLDPESATMKGQQVQDKGKALRYHLGIANWQIGWPNNEIVDKKDMVRGFIPAMLNVRKDYAQLRFSQPVGGSMKISIPKTSKHADKAMDFLNMAASFEGAELMWNGPEGYTWNMVDGKPVVKAEELTEEEKKIIGKNYLAPLMIVNGHRKNPNGWFTRYGDNSPELWTKGYSEPEKEYIKENNLEYPTQIFDQTEVVIADTSLIDPVVMDSSNSLATNETKISNYLNTNVAKVIYSKNDADFAAAKEKFIDDLKKLGIDEVMEFYKAGMEANKAKLAELQQ</sequence>
<dbReference type="Pfam" id="PF01547">
    <property type="entry name" value="SBP_bac_1"/>
    <property type="match status" value="1"/>
</dbReference>
<dbReference type="Proteomes" id="UP000256977">
    <property type="component" value="Unassembled WGS sequence"/>
</dbReference>